<dbReference type="InParanoid" id="A0A165C1R4"/>
<dbReference type="AlphaFoldDB" id="A0A165C1R4"/>
<dbReference type="InterPro" id="IPR029058">
    <property type="entry name" value="AB_hydrolase_fold"/>
</dbReference>
<reference evidence="7 8" key="1">
    <citation type="journal article" date="2016" name="Mol. Biol. Evol.">
        <title>Comparative Genomics of Early-Diverging Mushroom-Forming Fungi Provides Insights into the Origins of Lignocellulose Decay Capabilities.</title>
        <authorList>
            <person name="Nagy L.G."/>
            <person name="Riley R."/>
            <person name="Tritt A."/>
            <person name="Adam C."/>
            <person name="Daum C."/>
            <person name="Floudas D."/>
            <person name="Sun H."/>
            <person name="Yadav J.S."/>
            <person name="Pangilinan J."/>
            <person name="Larsson K.H."/>
            <person name="Matsuura K."/>
            <person name="Barry K."/>
            <person name="Labutti K."/>
            <person name="Kuo R."/>
            <person name="Ohm R.A."/>
            <person name="Bhattacharya S.S."/>
            <person name="Shirouzu T."/>
            <person name="Yoshinaga Y."/>
            <person name="Martin F.M."/>
            <person name="Grigoriev I.V."/>
            <person name="Hibbett D.S."/>
        </authorList>
    </citation>
    <scope>NUCLEOTIDE SEQUENCE [LARGE SCALE GENOMIC DNA]</scope>
    <source>
        <strain evidence="7 8">HHB12029</strain>
    </source>
</reference>
<dbReference type="Proteomes" id="UP000077266">
    <property type="component" value="Unassembled WGS sequence"/>
</dbReference>
<dbReference type="PRINTS" id="PR00724">
    <property type="entry name" value="CRBOXYPTASEC"/>
</dbReference>
<dbReference type="EC" id="3.4.16.5" evidence="2"/>
<dbReference type="InterPro" id="IPR001563">
    <property type="entry name" value="Peptidase_S10"/>
</dbReference>
<dbReference type="Gene3D" id="3.40.50.1820">
    <property type="entry name" value="alpha/beta hydrolase"/>
    <property type="match status" value="1"/>
</dbReference>
<dbReference type="SUPFAM" id="SSF53474">
    <property type="entry name" value="alpha/beta-Hydrolases"/>
    <property type="match status" value="1"/>
</dbReference>
<dbReference type="Pfam" id="PF00450">
    <property type="entry name" value="Peptidase_S10"/>
    <property type="match status" value="1"/>
</dbReference>
<keyword evidence="3" id="KW-0121">Carboxypeptidase</keyword>
<dbReference type="Gene3D" id="1.10.287.410">
    <property type="match status" value="1"/>
</dbReference>
<gene>
    <name evidence="7" type="ORF">EXIGLDRAFT_755459</name>
</gene>
<accession>A0A165C1R4</accession>
<dbReference type="GO" id="GO:0004185">
    <property type="term" value="F:serine-type carboxypeptidase activity"/>
    <property type="evidence" value="ECO:0007669"/>
    <property type="project" value="UniProtKB-EC"/>
</dbReference>
<evidence type="ECO:0000256" key="1">
    <source>
        <dbReference type="ARBA" id="ARBA00009431"/>
    </source>
</evidence>
<dbReference type="PANTHER" id="PTHR11802">
    <property type="entry name" value="SERINE PROTEASE FAMILY S10 SERINE CARBOXYPEPTIDASE"/>
    <property type="match status" value="1"/>
</dbReference>
<keyword evidence="5 7" id="KW-0378">Hydrolase</keyword>
<keyword evidence="4" id="KW-0645">Protease</keyword>
<evidence type="ECO:0000256" key="3">
    <source>
        <dbReference type="ARBA" id="ARBA00022645"/>
    </source>
</evidence>
<evidence type="ECO:0000313" key="8">
    <source>
        <dbReference type="Proteomes" id="UP000077266"/>
    </source>
</evidence>
<evidence type="ECO:0000256" key="6">
    <source>
        <dbReference type="ARBA" id="ARBA00023180"/>
    </source>
</evidence>
<protein>
    <recommendedName>
        <fullName evidence="2">carboxypeptidase C</fullName>
        <ecNumber evidence="2">3.4.16.5</ecNumber>
    </recommendedName>
</protein>
<comment type="similarity">
    <text evidence="1">Belongs to the peptidase S10 family.</text>
</comment>
<evidence type="ECO:0000256" key="2">
    <source>
        <dbReference type="ARBA" id="ARBA00012446"/>
    </source>
</evidence>
<dbReference type="OrthoDB" id="443318at2759"/>
<keyword evidence="6" id="KW-0325">Glycoprotein</keyword>
<evidence type="ECO:0000313" key="7">
    <source>
        <dbReference type="EMBL" id="KZV81658.1"/>
    </source>
</evidence>
<evidence type="ECO:0000256" key="5">
    <source>
        <dbReference type="ARBA" id="ARBA00022801"/>
    </source>
</evidence>
<keyword evidence="8" id="KW-1185">Reference proteome</keyword>
<dbReference type="EMBL" id="KV426377">
    <property type="protein sequence ID" value="KZV81658.1"/>
    <property type="molecule type" value="Genomic_DNA"/>
</dbReference>
<organism evidence="7 8">
    <name type="scientific">Exidia glandulosa HHB12029</name>
    <dbReference type="NCBI Taxonomy" id="1314781"/>
    <lineage>
        <taxon>Eukaryota</taxon>
        <taxon>Fungi</taxon>
        <taxon>Dikarya</taxon>
        <taxon>Basidiomycota</taxon>
        <taxon>Agaricomycotina</taxon>
        <taxon>Agaricomycetes</taxon>
        <taxon>Auriculariales</taxon>
        <taxon>Exidiaceae</taxon>
        <taxon>Exidia</taxon>
    </lineage>
</organism>
<dbReference type="STRING" id="1314781.A0A165C1R4"/>
<dbReference type="GO" id="GO:0006508">
    <property type="term" value="P:proteolysis"/>
    <property type="evidence" value="ECO:0007669"/>
    <property type="project" value="UniProtKB-KW"/>
</dbReference>
<dbReference type="PANTHER" id="PTHR11802:SF113">
    <property type="entry name" value="SERINE CARBOXYPEPTIDASE CTSA-4.1"/>
    <property type="match status" value="1"/>
</dbReference>
<name>A0A165C1R4_EXIGL</name>
<proteinExistence type="inferred from homology"/>
<evidence type="ECO:0000256" key="4">
    <source>
        <dbReference type="ARBA" id="ARBA00022670"/>
    </source>
</evidence>
<sequence length="502" mass="55351">MLPSFPSEKELHLPVPVAAPAAQRARSWSLFRALVVVVGLVQLCRFALSDSSTPAQGDGSGRAISTDSFFWTRNDASSLCPGERGNASYSGYIGLNGDSDDSPRRSFYWFFEAQVDPENAPVVLTIGGGPGSSGLLNPLFGQSHCTVRENGTVPNPNAWSENVNVLALDHPIGVGYSYGLGVDNSRDAAHDVYDFLQKWFAVNPQYSRNNFVVASGSYGGTYVPHIATVIHEHNKELAVGRGPVGAQHINLEALMLSNPMSDARSWFTWHLQQACYNTDLYNATQCAHYFSILPQCLEGIELAYSEPTLDNRVEATQFCLQMLIGDTHGRTTDNIKHKCTGDALECNPEFGWAVDLLNSTETKEILGVPQELTFTPVNVEVNQNFSFAGDHTQQAFRLYEPLLRDGIRILHYIGKLDTIVGWPSTLSFLRLMNTQFSEEFRTAPDIPWPSEDIATVRAIGPGAGNFTLVFMAEAGHFVTKDQPALAKKIMQHWVANEPWFKS</sequence>